<feature type="transmembrane region" description="Helical" evidence="7">
    <location>
        <begin position="90"/>
        <end position="107"/>
    </location>
</feature>
<name>A0AAX4L3E9_9CREN</name>
<dbReference type="PANTHER" id="PTHR43045:SF1">
    <property type="entry name" value="SHIKIMATE TRANSPORTER"/>
    <property type="match status" value="1"/>
</dbReference>
<dbReference type="GeneID" id="89335812"/>
<feature type="transmembrane region" description="Helical" evidence="7">
    <location>
        <begin position="361"/>
        <end position="382"/>
    </location>
</feature>
<dbReference type="InterPro" id="IPR020846">
    <property type="entry name" value="MFS_dom"/>
</dbReference>
<comment type="subcellular location">
    <subcellularLocation>
        <location evidence="1">Cell membrane</location>
        <topology evidence="1">Multi-pass membrane protein</topology>
    </subcellularLocation>
</comment>
<evidence type="ECO:0000313" key="9">
    <source>
        <dbReference type="EMBL" id="WWQ61167.1"/>
    </source>
</evidence>
<evidence type="ECO:0000256" key="4">
    <source>
        <dbReference type="ARBA" id="ARBA00022692"/>
    </source>
</evidence>
<dbReference type="Pfam" id="PF00083">
    <property type="entry name" value="Sugar_tr"/>
    <property type="match status" value="2"/>
</dbReference>
<feature type="domain" description="Major facilitator superfamily (MFS) profile" evidence="8">
    <location>
        <begin position="17"/>
        <end position="445"/>
    </location>
</feature>
<keyword evidence="10" id="KW-1185">Reference proteome</keyword>
<accession>A0AAX4L3E9</accession>
<dbReference type="GO" id="GO:0005886">
    <property type="term" value="C:plasma membrane"/>
    <property type="evidence" value="ECO:0007669"/>
    <property type="project" value="UniProtKB-SubCell"/>
</dbReference>
<evidence type="ECO:0000259" key="8">
    <source>
        <dbReference type="PROSITE" id="PS50850"/>
    </source>
</evidence>
<dbReference type="AlphaFoldDB" id="A0AAX4L3E9"/>
<feature type="transmembrane region" description="Helical" evidence="7">
    <location>
        <begin position="113"/>
        <end position="131"/>
    </location>
</feature>
<keyword evidence="5 7" id="KW-1133">Transmembrane helix</keyword>
<evidence type="ECO:0000256" key="6">
    <source>
        <dbReference type="ARBA" id="ARBA00023136"/>
    </source>
</evidence>
<dbReference type="Gene3D" id="1.20.1250.20">
    <property type="entry name" value="MFS general substrate transporter like domains"/>
    <property type="match status" value="1"/>
</dbReference>
<feature type="transmembrane region" description="Helical" evidence="7">
    <location>
        <begin position="63"/>
        <end position="83"/>
    </location>
</feature>
<evidence type="ECO:0000256" key="2">
    <source>
        <dbReference type="ARBA" id="ARBA00022448"/>
    </source>
</evidence>
<keyword evidence="6 7" id="KW-0472">Membrane</keyword>
<dbReference type="SUPFAM" id="SSF103473">
    <property type="entry name" value="MFS general substrate transporter"/>
    <property type="match status" value="1"/>
</dbReference>
<dbReference type="EMBL" id="CP146016">
    <property type="protein sequence ID" value="WWQ61167.1"/>
    <property type="molecule type" value="Genomic_DNA"/>
</dbReference>
<keyword evidence="2" id="KW-0813">Transport</keyword>
<dbReference type="PROSITE" id="PS00216">
    <property type="entry name" value="SUGAR_TRANSPORT_1"/>
    <property type="match status" value="1"/>
</dbReference>
<dbReference type="Proteomes" id="UP001432202">
    <property type="component" value="Chromosome"/>
</dbReference>
<dbReference type="RefSeq" id="WP_338603059.1">
    <property type="nucleotide sequence ID" value="NZ_CP146016.1"/>
</dbReference>
<evidence type="ECO:0000256" key="1">
    <source>
        <dbReference type="ARBA" id="ARBA00004651"/>
    </source>
</evidence>
<gene>
    <name evidence="9" type="ORF">V6M85_03550</name>
</gene>
<dbReference type="PANTHER" id="PTHR43045">
    <property type="entry name" value="SHIKIMATE TRANSPORTER"/>
    <property type="match status" value="1"/>
</dbReference>
<feature type="transmembrane region" description="Helical" evidence="7">
    <location>
        <begin position="32"/>
        <end position="51"/>
    </location>
</feature>
<dbReference type="PROSITE" id="PS50850">
    <property type="entry name" value="MFS"/>
    <property type="match status" value="1"/>
</dbReference>
<dbReference type="InterPro" id="IPR036259">
    <property type="entry name" value="MFS_trans_sf"/>
</dbReference>
<feature type="transmembrane region" description="Helical" evidence="7">
    <location>
        <begin position="165"/>
        <end position="188"/>
    </location>
</feature>
<dbReference type="GO" id="GO:0022857">
    <property type="term" value="F:transmembrane transporter activity"/>
    <property type="evidence" value="ECO:0007669"/>
    <property type="project" value="InterPro"/>
</dbReference>
<evidence type="ECO:0000256" key="7">
    <source>
        <dbReference type="SAM" id="Phobius"/>
    </source>
</evidence>
<dbReference type="InterPro" id="IPR005829">
    <property type="entry name" value="Sugar_transporter_CS"/>
</dbReference>
<keyword evidence="3" id="KW-1003">Cell membrane</keyword>
<feature type="transmembrane region" description="Helical" evidence="7">
    <location>
        <begin position="327"/>
        <end position="355"/>
    </location>
</feature>
<feature type="transmembrane region" description="Helical" evidence="7">
    <location>
        <begin position="389"/>
        <end position="410"/>
    </location>
</feature>
<dbReference type="InterPro" id="IPR005828">
    <property type="entry name" value="MFS_sugar_transport-like"/>
</dbReference>
<evidence type="ECO:0000313" key="10">
    <source>
        <dbReference type="Proteomes" id="UP001432202"/>
    </source>
</evidence>
<feature type="transmembrane region" description="Helical" evidence="7">
    <location>
        <begin position="292"/>
        <end position="315"/>
    </location>
</feature>
<evidence type="ECO:0000256" key="5">
    <source>
        <dbReference type="ARBA" id="ARBA00022989"/>
    </source>
</evidence>
<feature type="transmembrane region" description="Helical" evidence="7">
    <location>
        <begin position="249"/>
        <end position="272"/>
    </location>
</feature>
<keyword evidence="4 7" id="KW-0812">Transmembrane</keyword>
<evidence type="ECO:0000256" key="3">
    <source>
        <dbReference type="ARBA" id="ARBA00022475"/>
    </source>
</evidence>
<sequence>MDSRDKDSISKENLIRISVAAGLGNMIDFYEFFISATAAAIVWPIIFFGPLAKSPALATTLSIIAFGVGYITRPVGAFVFGHLGDTRGRITSLTLSILLTTVSVLGTGLLPTYASIGILAVILLFIFRLLLGMSLGGEFGGASVWVIEHAEAQGKRSVRGRYGSLLGSLQSIGIGAAGLAFTFSSLYYHGTSFLTIGWRIPYLAGAIIAIVGAIIRFRMLESPIFKQIIEKGKIVHMPALQVLKGRSGLIILGASFMYFFQSLIGVLFGGPIPQAFISRSQLVNTFGLPPRIFAPTIIALAYFSGALLGAIIGGIVSDYIGRKRTMLIAIVLSILFSYPYILLMGSGNGILALIATELMEFSGWIAVGVTFVWFAEMFPANLRYSGTGLTAQIGVLINGIISSIIIPSLITNAKGLEYIFEGSFIPGLVASIICLGILFLLPETKGKQLEM</sequence>
<protein>
    <submittedName>
        <fullName evidence="9">MFS transporter</fullName>
    </submittedName>
</protein>
<feature type="transmembrane region" description="Helical" evidence="7">
    <location>
        <begin position="200"/>
        <end position="217"/>
    </location>
</feature>
<reference evidence="9 10" key="1">
    <citation type="submission" date="2024-02" db="EMBL/GenBank/DDBJ databases">
        <title>STSV induces naive adaptation in Sulfolobus.</title>
        <authorList>
            <person name="Xiang X."/>
            <person name="Song M."/>
        </authorList>
    </citation>
    <scope>NUCLEOTIDE SEQUENCE [LARGE SCALE GENOMIC DNA]</scope>
    <source>
        <strain evidence="9 10">RT2</strain>
    </source>
</reference>
<feature type="transmembrane region" description="Helical" evidence="7">
    <location>
        <begin position="422"/>
        <end position="441"/>
    </location>
</feature>
<proteinExistence type="predicted"/>
<organism evidence="9 10">
    <name type="scientific">Sulfolobus tengchongensis</name>
    <dbReference type="NCBI Taxonomy" id="207809"/>
    <lineage>
        <taxon>Archaea</taxon>
        <taxon>Thermoproteota</taxon>
        <taxon>Thermoprotei</taxon>
        <taxon>Sulfolobales</taxon>
        <taxon>Sulfolobaceae</taxon>
        <taxon>Sulfolobus</taxon>
    </lineage>
</organism>